<dbReference type="RefSeq" id="XP_001208863.1">
    <property type="nucleotide sequence ID" value="XM_001208863.1"/>
</dbReference>
<dbReference type="GeneID" id="4316208"/>
<proteinExistence type="predicted"/>
<evidence type="ECO:0000313" key="2">
    <source>
        <dbReference type="EMBL" id="EAU38255.1"/>
    </source>
</evidence>
<dbReference type="VEuPathDB" id="FungiDB:ATEG_01498"/>
<gene>
    <name evidence="2" type="ORF">ATEG_01498</name>
</gene>
<dbReference type="OMA" id="VAWNHLL"/>
<organism evidence="2 3">
    <name type="scientific">Aspergillus terreus (strain NIH 2624 / FGSC A1156)</name>
    <dbReference type="NCBI Taxonomy" id="341663"/>
    <lineage>
        <taxon>Eukaryota</taxon>
        <taxon>Fungi</taxon>
        <taxon>Dikarya</taxon>
        <taxon>Ascomycota</taxon>
        <taxon>Pezizomycotina</taxon>
        <taxon>Eurotiomycetes</taxon>
        <taxon>Eurotiomycetidae</taxon>
        <taxon>Eurotiales</taxon>
        <taxon>Aspergillaceae</taxon>
        <taxon>Aspergillus</taxon>
        <taxon>Aspergillus subgen. Circumdati</taxon>
    </lineage>
</organism>
<dbReference type="EMBL" id="CH476595">
    <property type="protein sequence ID" value="EAU38255.1"/>
    <property type="molecule type" value="Genomic_DNA"/>
</dbReference>
<evidence type="ECO:0000313" key="3">
    <source>
        <dbReference type="Proteomes" id="UP000007963"/>
    </source>
</evidence>
<feature type="region of interest" description="Disordered" evidence="1">
    <location>
        <begin position="218"/>
        <end position="240"/>
    </location>
</feature>
<feature type="compositionally biased region" description="Acidic residues" evidence="1">
    <location>
        <begin position="438"/>
        <end position="453"/>
    </location>
</feature>
<protein>
    <recommendedName>
        <fullName evidence="4">Pentatricopeptide repeat protein</fullName>
    </recommendedName>
</protein>
<feature type="region of interest" description="Disordered" evidence="1">
    <location>
        <begin position="668"/>
        <end position="689"/>
    </location>
</feature>
<sequence>MAVRIARWPRAVWRAAPVVPVSSAGRSLSRAAIPSPIDTSLKSADTRRWYSSESSPPIEHADEPRTNAPKPSLTEASKRPEGAGDDLDPLMGVAMAGSSPKIREQDAAFFGRSVSSKVVELELKWLKDPRALADRVARLLSADDVPLAAALVRSAQKERMECSVAWNHLLEYCMNKRAPRAAFKFYNDVCCARVSFWLYGGCADLVLLVDEETRPETEFPDVHDHVERSQQSREELGPQPGQDGLFYISVDLGVQLHCRAEHYPRKCDAERLLAFGRYGYALAGGWRASRGWSRLAGSNYVYHYSEGHQGCHATGRRRYAVTGRSADLDRKTQGVTEGKRVWSDIIYQWGKGRLALDNQLVGAMGTLLLEGASDRDCYDVFALIHQTTGVPILAKEPPKSMPKRSSTSRLQEDTGLQEEVEDVPFVDEGNRLYRPSEPEQEASEELEEEEENFDNLFDPVISPDAAKPKEGGDEVGPSYLTVGNRELSMIMEACLSMTQGLSTGKAYWNYLTREDHDYKIDPDSGSFHQYLRLLRLGRSSRATVEVIRDQMVPSGVLEGRTFHIAMSCCRRDRNNINVLKNSNELLKLMDEHLVLPDPKALEGYLELIRVLEDNPHLLVSLNGLNTDEKLSSSSLGRLGRELQFRLRQVAIDQLRPHVSKLDKAMEHGASIQLPGGNRKSRKPDPNSVHAVRGPQALKVLVQARGLIDTTLKPENASLLSKTLREQLEKDSMDLRKYSDASVMKMYKGLMISPTPEQVLAFEDRARD</sequence>
<accession>Q0CXT6</accession>
<evidence type="ECO:0008006" key="4">
    <source>
        <dbReference type="Google" id="ProtNLM"/>
    </source>
</evidence>
<dbReference type="STRING" id="341663.Q0CXT6"/>
<reference evidence="3" key="1">
    <citation type="submission" date="2005-09" db="EMBL/GenBank/DDBJ databases">
        <title>Annotation of the Aspergillus terreus NIH2624 genome.</title>
        <authorList>
            <person name="Birren B.W."/>
            <person name="Lander E.S."/>
            <person name="Galagan J.E."/>
            <person name="Nusbaum C."/>
            <person name="Devon K."/>
            <person name="Henn M."/>
            <person name="Ma L.-J."/>
            <person name="Jaffe D.B."/>
            <person name="Butler J."/>
            <person name="Alvarez P."/>
            <person name="Gnerre S."/>
            <person name="Grabherr M."/>
            <person name="Kleber M."/>
            <person name="Mauceli E.W."/>
            <person name="Brockman W."/>
            <person name="Rounsley S."/>
            <person name="Young S.K."/>
            <person name="LaButti K."/>
            <person name="Pushparaj V."/>
            <person name="DeCaprio D."/>
            <person name="Crawford M."/>
            <person name="Koehrsen M."/>
            <person name="Engels R."/>
            <person name="Montgomery P."/>
            <person name="Pearson M."/>
            <person name="Howarth C."/>
            <person name="Larson L."/>
            <person name="Luoma S."/>
            <person name="White J."/>
            <person name="Alvarado L."/>
            <person name="Kodira C.D."/>
            <person name="Zeng Q."/>
            <person name="Oleary S."/>
            <person name="Yandava C."/>
            <person name="Denning D.W."/>
            <person name="Nierman W.C."/>
            <person name="Milne T."/>
            <person name="Madden K."/>
        </authorList>
    </citation>
    <scope>NUCLEOTIDE SEQUENCE [LARGE SCALE GENOMIC DNA]</scope>
    <source>
        <strain evidence="3">NIH 2624 / FGSC A1156</strain>
    </source>
</reference>
<name>Q0CXT6_ASPTN</name>
<dbReference type="AlphaFoldDB" id="Q0CXT6"/>
<evidence type="ECO:0000256" key="1">
    <source>
        <dbReference type="SAM" id="MobiDB-lite"/>
    </source>
</evidence>
<feature type="region of interest" description="Disordered" evidence="1">
    <location>
        <begin position="393"/>
        <end position="478"/>
    </location>
</feature>
<feature type="compositionally biased region" description="Basic and acidic residues" evidence="1">
    <location>
        <begin position="428"/>
        <end position="437"/>
    </location>
</feature>
<dbReference type="OrthoDB" id="185373at2759"/>
<feature type="compositionally biased region" description="Acidic residues" evidence="1">
    <location>
        <begin position="415"/>
        <end position="425"/>
    </location>
</feature>
<feature type="region of interest" description="Disordered" evidence="1">
    <location>
        <begin position="44"/>
        <end position="90"/>
    </location>
</feature>
<dbReference type="eggNOG" id="ENOG502QSY4">
    <property type="taxonomic scope" value="Eukaryota"/>
</dbReference>
<dbReference type="Proteomes" id="UP000007963">
    <property type="component" value="Unassembled WGS sequence"/>
</dbReference>
<feature type="compositionally biased region" description="Basic and acidic residues" evidence="1">
    <location>
        <begin position="218"/>
        <end position="236"/>
    </location>
</feature>
<dbReference type="HOGENOM" id="CLU_014304_0_0_1"/>